<evidence type="ECO:0000256" key="2">
    <source>
        <dbReference type="ARBA" id="ARBA00023125"/>
    </source>
</evidence>
<evidence type="ECO:0000256" key="1">
    <source>
        <dbReference type="ARBA" id="ARBA00023015"/>
    </source>
</evidence>
<dbReference type="InterPro" id="IPR046348">
    <property type="entry name" value="SIS_dom_sf"/>
</dbReference>
<dbReference type="PANTHER" id="PTHR30514:SF10">
    <property type="entry name" value="MURR_RPIR FAMILY TRANSCRIPTIONAL REGULATOR"/>
    <property type="match status" value="1"/>
</dbReference>
<dbReference type="Gene3D" id="3.40.50.10490">
    <property type="entry name" value="Glucose-6-phosphate isomerase like protein, domain 1"/>
    <property type="match status" value="1"/>
</dbReference>
<reference evidence="7" key="1">
    <citation type="journal article" date="2019" name="Int. J. Syst. Evol. Microbiol.">
        <title>The Global Catalogue of Microorganisms (GCM) 10K type strain sequencing project: providing services to taxonomists for standard genome sequencing and annotation.</title>
        <authorList>
            <consortium name="The Broad Institute Genomics Platform"/>
            <consortium name="The Broad Institute Genome Sequencing Center for Infectious Disease"/>
            <person name="Wu L."/>
            <person name="Ma J."/>
        </authorList>
    </citation>
    <scope>NUCLEOTIDE SEQUENCE [LARGE SCALE GENOMIC DNA]</scope>
    <source>
        <strain evidence="7">CCM 8927</strain>
    </source>
</reference>
<dbReference type="Gene3D" id="1.10.10.10">
    <property type="entry name" value="Winged helix-like DNA-binding domain superfamily/Winged helix DNA-binding domain"/>
    <property type="match status" value="1"/>
</dbReference>
<dbReference type="EMBL" id="JBHSSF010000028">
    <property type="protein sequence ID" value="MFC6177291.1"/>
    <property type="molecule type" value="Genomic_DNA"/>
</dbReference>
<dbReference type="PROSITE" id="PS51464">
    <property type="entry name" value="SIS"/>
    <property type="match status" value="1"/>
</dbReference>
<dbReference type="InterPro" id="IPR000281">
    <property type="entry name" value="HTH_RpiR"/>
</dbReference>
<evidence type="ECO:0000313" key="7">
    <source>
        <dbReference type="Proteomes" id="UP001596288"/>
    </source>
</evidence>
<dbReference type="PANTHER" id="PTHR30514">
    <property type="entry name" value="GLUCOKINASE"/>
    <property type="match status" value="1"/>
</dbReference>
<feature type="domain" description="HTH rpiR-type" evidence="4">
    <location>
        <begin position="3"/>
        <end position="79"/>
    </location>
</feature>
<dbReference type="InterPro" id="IPR047640">
    <property type="entry name" value="RpiR-like"/>
</dbReference>
<comment type="caution">
    <text evidence="6">The sequence shown here is derived from an EMBL/GenBank/DDBJ whole genome shotgun (WGS) entry which is preliminary data.</text>
</comment>
<keyword evidence="1" id="KW-0805">Transcription regulation</keyword>
<name>A0ABW1RPH7_9LACO</name>
<accession>A0ABW1RPH7</accession>
<keyword evidence="3" id="KW-0804">Transcription</keyword>
<dbReference type="CDD" id="cd05013">
    <property type="entry name" value="SIS_RpiR"/>
    <property type="match status" value="1"/>
</dbReference>
<dbReference type="InterPro" id="IPR036388">
    <property type="entry name" value="WH-like_DNA-bd_sf"/>
</dbReference>
<dbReference type="SUPFAM" id="SSF46689">
    <property type="entry name" value="Homeodomain-like"/>
    <property type="match status" value="1"/>
</dbReference>
<dbReference type="Pfam" id="PF01380">
    <property type="entry name" value="SIS"/>
    <property type="match status" value="1"/>
</dbReference>
<dbReference type="SUPFAM" id="SSF53697">
    <property type="entry name" value="SIS domain"/>
    <property type="match status" value="1"/>
</dbReference>
<evidence type="ECO:0000259" key="4">
    <source>
        <dbReference type="PROSITE" id="PS51071"/>
    </source>
</evidence>
<dbReference type="RefSeq" id="WP_137611594.1">
    <property type="nucleotide sequence ID" value="NZ_BJDF01000011.1"/>
</dbReference>
<keyword evidence="2" id="KW-0238">DNA-binding</keyword>
<evidence type="ECO:0000259" key="5">
    <source>
        <dbReference type="PROSITE" id="PS51464"/>
    </source>
</evidence>
<dbReference type="InterPro" id="IPR001347">
    <property type="entry name" value="SIS_dom"/>
</dbReference>
<dbReference type="InterPro" id="IPR035472">
    <property type="entry name" value="RpiR-like_SIS"/>
</dbReference>
<gene>
    <name evidence="6" type="ORF">ACFQAV_10600</name>
</gene>
<feature type="domain" description="SIS" evidence="5">
    <location>
        <begin position="124"/>
        <end position="266"/>
    </location>
</feature>
<keyword evidence="7" id="KW-1185">Reference proteome</keyword>
<sequence length="290" mass="32294">MVNTILLTIRSKIENASKAEKILGEYILQNVQMIPGMSVAELSKQSGVSQATIVRFAQNLGVDGFKGLKVELARCSMDDVINGLYDEISPDDDVDELKEKLVIRIQHTLETTSQGLDKDILQKTVDLLVSVNVIQVYGLGASNLVAEDFTQKFSRIGLNVINTQDTHEMAANFLTQHNRQVIFLISDSGETVETLTLAKLAKKKNVPVISLTSNTNSSLAKASDIHILTSDSVPKDQVRSAATTSLISQLYAVDLIYYLYLQRDYDKNVQRLKESHLLVDEYFAKKTKKR</sequence>
<evidence type="ECO:0000256" key="3">
    <source>
        <dbReference type="ARBA" id="ARBA00023163"/>
    </source>
</evidence>
<organism evidence="6 7">
    <name type="scientific">Companilactobacillus huachuanensis</name>
    <dbReference type="NCBI Taxonomy" id="2559914"/>
    <lineage>
        <taxon>Bacteria</taxon>
        <taxon>Bacillati</taxon>
        <taxon>Bacillota</taxon>
        <taxon>Bacilli</taxon>
        <taxon>Lactobacillales</taxon>
        <taxon>Lactobacillaceae</taxon>
        <taxon>Companilactobacillus</taxon>
    </lineage>
</organism>
<evidence type="ECO:0000313" key="6">
    <source>
        <dbReference type="EMBL" id="MFC6177291.1"/>
    </source>
</evidence>
<dbReference type="InterPro" id="IPR009057">
    <property type="entry name" value="Homeodomain-like_sf"/>
</dbReference>
<proteinExistence type="predicted"/>
<dbReference type="Pfam" id="PF01418">
    <property type="entry name" value="HTH_6"/>
    <property type="match status" value="1"/>
</dbReference>
<protein>
    <submittedName>
        <fullName evidence="6">MurR/RpiR family transcriptional regulator</fullName>
    </submittedName>
</protein>
<dbReference type="Proteomes" id="UP001596288">
    <property type="component" value="Unassembled WGS sequence"/>
</dbReference>
<dbReference type="PROSITE" id="PS51071">
    <property type="entry name" value="HTH_RPIR"/>
    <property type="match status" value="1"/>
</dbReference>